<evidence type="ECO:0000313" key="1">
    <source>
        <dbReference type="EMBL" id="SMX34876.1"/>
    </source>
</evidence>
<dbReference type="EC" id="3.1.3.73" evidence="1"/>
<sequence length="196" mass="20363">MQTNEATELVLIRHAPVQSNGLLYGRTDLPADCSDGVKISWLRDALGTPDTVICSPAQRCLQTAEAIWPGQGAAAQTKPALWEQDFGAWEGIAYADLPDLGTLALADLAAHRPPNGESFADLCARIAPEIAQIGADHCGQRVAVVAHAGTIRATLALAMGTVPAALSFEVAPLSITKILALPGGGFSVQGVNQCAE</sequence>
<dbReference type="GO" id="GO:0043755">
    <property type="term" value="F:alpha-ribazole phosphatase activity"/>
    <property type="evidence" value="ECO:0007669"/>
    <property type="project" value="UniProtKB-EC"/>
</dbReference>
<dbReference type="GO" id="GO:0005737">
    <property type="term" value="C:cytoplasm"/>
    <property type="evidence" value="ECO:0007669"/>
    <property type="project" value="TreeGrafter"/>
</dbReference>
<dbReference type="EMBL" id="FXYE01000001">
    <property type="protein sequence ID" value="SMX34876.1"/>
    <property type="molecule type" value="Genomic_DNA"/>
</dbReference>
<dbReference type="SUPFAM" id="SSF53254">
    <property type="entry name" value="Phosphoglycerate mutase-like"/>
    <property type="match status" value="1"/>
</dbReference>
<gene>
    <name evidence="1" type="primary">cobC</name>
    <name evidence="1" type="ORF">COL8621_01536</name>
</gene>
<dbReference type="Pfam" id="PF00300">
    <property type="entry name" value="His_Phos_1"/>
    <property type="match status" value="1"/>
</dbReference>
<dbReference type="InterPro" id="IPR050275">
    <property type="entry name" value="PGM_Phosphatase"/>
</dbReference>
<dbReference type="InterPro" id="IPR029033">
    <property type="entry name" value="His_PPase_superfam"/>
</dbReference>
<dbReference type="Proteomes" id="UP000202922">
    <property type="component" value="Unassembled WGS sequence"/>
</dbReference>
<dbReference type="Gene3D" id="3.40.50.1240">
    <property type="entry name" value="Phosphoglycerate mutase-like"/>
    <property type="match status" value="1"/>
</dbReference>
<keyword evidence="1" id="KW-0378">Hydrolase</keyword>
<dbReference type="InterPro" id="IPR013078">
    <property type="entry name" value="His_Pase_superF_clade-1"/>
</dbReference>
<organism evidence="1 2">
    <name type="scientific">Actibacterium lipolyticum</name>
    <dbReference type="NCBI Taxonomy" id="1524263"/>
    <lineage>
        <taxon>Bacteria</taxon>
        <taxon>Pseudomonadati</taxon>
        <taxon>Pseudomonadota</taxon>
        <taxon>Alphaproteobacteria</taxon>
        <taxon>Rhodobacterales</taxon>
        <taxon>Roseobacteraceae</taxon>
        <taxon>Actibacterium</taxon>
    </lineage>
</organism>
<dbReference type="OrthoDB" id="8347407at2"/>
<name>A0A238JYU8_9RHOB</name>
<reference evidence="2" key="1">
    <citation type="submission" date="2017-05" db="EMBL/GenBank/DDBJ databases">
        <authorList>
            <person name="Rodrigo-Torres L."/>
            <person name="Arahal R. D."/>
            <person name="Lucena T."/>
        </authorList>
    </citation>
    <scope>NUCLEOTIDE SEQUENCE [LARGE SCALE GENOMIC DNA]</scope>
    <source>
        <strain evidence="2">CECT 8621</strain>
    </source>
</reference>
<dbReference type="CDD" id="cd07067">
    <property type="entry name" value="HP_PGM_like"/>
    <property type="match status" value="1"/>
</dbReference>
<dbReference type="PANTHER" id="PTHR48100:SF1">
    <property type="entry name" value="HISTIDINE PHOSPHATASE FAMILY PROTEIN-RELATED"/>
    <property type="match status" value="1"/>
</dbReference>
<dbReference type="SMART" id="SM00855">
    <property type="entry name" value="PGAM"/>
    <property type="match status" value="1"/>
</dbReference>
<dbReference type="PANTHER" id="PTHR48100">
    <property type="entry name" value="BROAD-SPECIFICITY PHOSPHATASE YOR283W-RELATED"/>
    <property type="match status" value="1"/>
</dbReference>
<proteinExistence type="predicted"/>
<evidence type="ECO:0000313" key="2">
    <source>
        <dbReference type="Proteomes" id="UP000202922"/>
    </source>
</evidence>
<dbReference type="RefSeq" id="WP_093966634.1">
    <property type="nucleotide sequence ID" value="NZ_FXYE01000001.1"/>
</dbReference>
<dbReference type="AlphaFoldDB" id="A0A238JYU8"/>
<accession>A0A238JYU8</accession>
<keyword evidence="2" id="KW-1185">Reference proteome</keyword>
<protein>
    <submittedName>
        <fullName evidence="1">Alpha-ribazole phosphatase</fullName>
        <ecNumber evidence="1">3.1.3.73</ecNumber>
    </submittedName>
</protein>